<evidence type="ECO:0000256" key="14">
    <source>
        <dbReference type="SAM" id="MobiDB-lite"/>
    </source>
</evidence>
<accession>A0A914W048</accession>
<comment type="catalytic activity">
    <reaction evidence="11">
        <text>L-lysyl(4)-[histone H3] + 3 S-adenosyl-L-methionine = N(6),N(6),N(6)-trimethyl-L-lysyl(4)-[histone H3] + 3 S-adenosyl-L-homocysteine + 3 H(+)</text>
        <dbReference type="Rhea" id="RHEA:60260"/>
        <dbReference type="Rhea" id="RHEA-COMP:15537"/>
        <dbReference type="Rhea" id="RHEA-COMP:15547"/>
        <dbReference type="ChEBI" id="CHEBI:15378"/>
        <dbReference type="ChEBI" id="CHEBI:29969"/>
        <dbReference type="ChEBI" id="CHEBI:57856"/>
        <dbReference type="ChEBI" id="CHEBI:59789"/>
        <dbReference type="ChEBI" id="CHEBI:61961"/>
        <dbReference type="EC" id="2.1.1.354"/>
    </reaction>
</comment>
<dbReference type="FunFam" id="2.170.270.10:FF:000010">
    <property type="entry name" value="Histone-lysine N-methyltransferase"/>
    <property type="match status" value="1"/>
</dbReference>
<evidence type="ECO:0000256" key="11">
    <source>
        <dbReference type="ARBA" id="ARBA00047571"/>
    </source>
</evidence>
<evidence type="ECO:0000256" key="12">
    <source>
        <dbReference type="ARBA" id="ARBA00047583"/>
    </source>
</evidence>
<feature type="compositionally biased region" description="Pro residues" evidence="14">
    <location>
        <begin position="38"/>
        <end position="49"/>
    </location>
</feature>
<sequence>MQPPPPLGQWPPSGAPLWLPPPVPPAIPEWSLSGDSLHPPPVEPTPADPTPSASALHSSSTARHDFTADIAHKVEELKQLGEDQRRQPPFPPRSTTANDVHNDGPSTSVKRDYYGEQVRSDRIDDGRKSREKSRSATDRHSGSRKRHASSSASSCDTVELYDRGHRHKKERRSKRSHSREPSYVEVEEKYYRRKKAGHHSKDYYRYKCRTKGVGEADNMDSPDFIDEIEQYKVISRRYKRRGDGRHSVDKKTAEGGLESVSSSSDGDGRDRRSRSKHSAGRRRSRERETSRRRRRSPSSSSSSSPSSRVGRRHKRRRGSDEESRKGKPARAAGQRRGPVAPLADAHVENVSESETSGDNIEVDKCASTVGPPWSADPPAARSTFSLDSRIQSILGDHAPIAPSSIPMPPEPPKMTPEQEATPSDAADNISSSATPRQVAPGLDGSPVWAQSPTPAVFWSPKTTSAPFPMAPIGFPPPPPGIFHPIMSRFPPPPAWVIPPSSSTTSEASHVERSLTEKTKKLAPKDDEAAVRAASKSAVDGVVNDLRAVLRKDLTRRLIENAAFRTIDSWWSMDRRQERKLDRAPQMPTTPNRPLKTATAENDLVASVQSTTTESMSATLSQLFDKETLGSGGLSGLPGFGLRAAMPKLPSFKKRQLPPPRPRTPDTSDDESSKNRSRRKRRVSRSASKSPSRSLSSRRSSRSRSSSSSSSASSSRRRRSTAVDQDELRVERIESSDDEEEPKPDLEPDPVSSSEANESQSEESESSSSSDEEEARSTADATREPSVDTDDRSNSHPDSLSSRSSAILEKPLAKRQDTELPVKREPSDPMELRETMADVTAARQQVQAGREARSMQRRILTSLGTDFVDSELLKVNQLKYRKKMIKFARSQIHGWGLYALETIAPDEMIVEYVGQKIRFNVADKREKNYERIGIGSSYLFRIDADQVIDATKRGNLARFINHSCQPNCYAKIVTVDGDKRIVIYSKSTIKQGEEITYDYKFPVEEDKIDCLCGAPGCRGTLN</sequence>
<keyword evidence="3" id="KW-0489">Methyltransferase</keyword>
<keyword evidence="8" id="KW-0805">Transcription regulation</keyword>
<dbReference type="GO" id="GO:0140999">
    <property type="term" value="F:histone H3K4 trimethyltransferase activity"/>
    <property type="evidence" value="ECO:0007669"/>
    <property type="project" value="UniProtKB-EC"/>
</dbReference>
<feature type="compositionally biased region" description="Polar residues" evidence="14">
    <location>
        <begin position="382"/>
        <end position="391"/>
    </location>
</feature>
<feature type="compositionally biased region" description="Basic and acidic residues" evidence="14">
    <location>
        <begin position="725"/>
        <end position="734"/>
    </location>
</feature>
<feature type="compositionally biased region" description="Basic residues" evidence="14">
    <location>
        <begin position="674"/>
        <end position="683"/>
    </location>
</feature>
<evidence type="ECO:0000256" key="8">
    <source>
        <dbReference type="ARBA" id="ARBA00023015"/>
    </source>
</evidence>
<name>A0A914W048_9BILA</name>
<evidence type="ECO:0000256" key="5">
    <source>
        <dbReference type="ARBA" id="ARBA00022691"/>
    </source>
</evidence>
<feature type="compositionally biased region" description="Basic residues" evidence="14">
    <location>
        <begin position="271"/>
        <end position="296"/>
    </location>
</feature>
<dbReference type="PANTHER" id="PTHR45814">
    <property type="entry name" value="HISTONE-LYSINE N-METHYLTRANSFERASE SETD1"/>
    <property type="match status" value="1"/>
</dbReference>
<feature type="region of interest" description="Disordered" evidence="14">
    <location>
        <begin position="236"/>
        <end position="449"/>
    </location>
</feature>
<feature type="region of interest" description="Disordered" evidence="14">
    <location>
        <begin position="578"/>
        <end position="600"/>
    </location>
</feature>
<dbReference type="Proteomes" id="UP000887566">
    <property type="component" value="Unplaced"/>
</dbReference>
<feature type="compositionally biased region" description="Low complexity" evidence="14">
    <location>
        <begin position="748"/>
        <end position="758"/>
    </location>
</feature>
<evidence type="ECO:0000259" key="15">
    <source>
        <dbReference type="PROSITE" id="PS50280"/>
    </source>
</evidence>
<feature type="region of interest" description="Disordered" evidence="14">
    <location>
        <begin position="1"/>
        <end position="206"/>
    </location>
</feature>
<dbReference type="SUPFAM" id="SSF82199">
    <property type="entry name" value="SET domain"/>
    <property type="match status" value="1"/>
</dbReference>
<evidence type="ECO:0000256" key="4">
    <source>
        <dbReference type="ARBA" id="ARBA00022679"/>
    </source>
</evidence>
<feature type="compositionally biased region" description="Basic and acidic residues" evidence="14">
    <location>
        <begin position="109"/>
        <end position="141"/>
    </location>
</feature>
<evidence type="ECO:0000256" key="7">
    <source>
        <dbReference type="ARBA" id="ARBA00022884"/>
    </source>
</evidence>
<feature type="compositionally biased region" description="Polar residues" evidence="14">
    <location>
        <begin position="795"/>
        <end position="804"/>
    </location>
</feature>
<keyword evidence="5" id="KW-0949">S-adenosyl-L-methionine</keyword>
<dbReference type="PROSITE" id="PS50868">
    <property type="entry name" value="POST_SET"/>
    <property type="match status" value="1"/>
</dbReference>
<comment type="subcellular location">
    <subcellularLocation>
        <location evidence="1">Nucleus</location>
    </subcellularLocation>
</comment>
<feature type="compositionally biased region" description="Basic residues" evidence="14">
    <location>
        <begin position="164"/>
        <end position="177"/>
    </location>
</feature>
<keyword evidence="17" id="KW-1185">Reference proteome</keyword>
<evidence type="ECO:0000256" key="10">
    <source>
        <dbReference type="ARBA" id="ARBA00023242"/>
    </source>
</evidence>
<feature type="compositionally biased region" description="Pro residues" evidence="14">
    <location>
        <begin position="18"/>
        <end position="27"/>
    </location>
</feature>
<keyword evidence="6" id="KW-0156">Chromatin regulator</keyword>
<evidence type="ECO:0000256" key="6">
    <source>
        <dbReference type="ARBA" id="ARBA00022853"/>
    </source>
</evidence>
<feature type="compositionally biased region" description="Basic and acidic residues" evidence="14">
    <location>
        <begin position="662"/>
        <end position="673"/>
    </location>
</feature>
<feature type="compositionally biased region" description="Basic and acidic residues" evidence="14">
    <location>
        <begin position="774"/>
        <end position="794"/>
    </location>
</feature>
<comment type="catalytic activity">
    <reaction evidence="13">
        <text>N(6),N(6)-dimethyl-L-lysyl(4)-[histone H3] + S-adenosyl-L-methionine = N(6),N(6),N(6)-trimethyl-L-lysyl(4)-[histone H3] + S-adenosyl-L-homocysteine + H(+)</text>
        <dbReference type="Rhea" id="RHEA:60272"/>
        <dbReference type="Rhea" id="RHEA-COMP:15537"/>
        <dbReference type="Rhea" id="RHEA-COMP:15540"/>
        <dbReference type="ChEBI" id="CHEBI:15378"/>
        <dbReference type="ChEBI" id="CHEBI:57856"/>
        <dbReference type="ChEBI" id="CHEBI:59789"/>
        <dbReference type="ChEBI" id="CHEBI:61961"/>
        <dbReference type="ChEBI" id="CHEBI:61976"/>
    </reaction>
</comment>
<feature type="compositionally biased region" description="Low complexity" evidence="14">
    <location>
        <begin position="684"/>
        <end position="713"/>
    </location>
</feature>
<feature type="compositionally biased region" description="Basic and acidic residues" evidence="14">
    <location>
        <begin position="62"/>
        <end position="86"/>
    </location>
</feature>
<dbReference type="SMART" id="SM00508">
    <property type="entry name" value="PostSET"/>
    <property type="match status" value="1"/>
</dbReference>
<feature type="domain" description="SET" evidence="15">
    <location>
        <begin position="882"/>
        <end position="999"/>
    </location>
</feature>
<evidence type="ECO:0000256" key="9">
    <source>
        <dbReference type="ARBA" id="ARBA00023163"/>
    </source>
</evidence>
<evidence type="ECO:0000256" key="2">
    <source>
        <dbReference type="ARBA" id="ARBA00012182"/>
    </source>
</evidence>
<dbReference type="Gene3D" id="2.170.270.10">
    <property type="entry name" value="SET domain"/>
    <property type="match status" value="1"/>
</dbReference>
<organism evidence="17 18">
    <name type="scientific">Plectus sambesii</name>
    <dbReference type="NCBI Taxonomy" id="2011161"/>
    <lineage>
        <taxon>Eukaryota</taxon>
        <taxon>Metazoa</taxon>
        <taxon>Ecdysozoa</taxon>
        <taxon>Nematoda</taxon>
        <taxon>Chromadorea</taxon>
        <taxon>Plectida</taxon>
        <taxon>Plectina</taxon>
        <taxon>Plectoidea</taxon>
        <taxon>Plectidae</taxon>
        <taxon>Plectus</taxon>
    </lineage>
</organism>
<evidence type="ECO:0000313" key="18">
    <source>
        <dbReference type="WBParaSite" id="PSAMB.scaffold275size59647.g4159.t1"/>
    </source>
</evidence>
<comment type="catalytic activity">
    <reaction evidence="12">
        <text>N(6)-methyl-L-lysyl(4)-[histone H3] + S-adenosyl-L-methionine = N(6),N(6)-dimethyl-L-lysyl(4)-[histone H3] + S-adenosyl-L-homocysteine + H(+)</text>
        <dbReference type="Rhea" id="RHEA:60268"/>
        <dbReference type="Rhea" id="RHEA-COMP:15540"/>
        <dbReference type="Rhea" id="RHEA-COMP:15543"/>
        <dbReference type="ChEBI" id="CHEBI:15378"/>
        <dbReference type="ChEBI" id="CHEBI:57856"/>
        <dbReference type="ChEBI" id="CHEBI:59789"/>
        <dbReference type="ChEBI" id="CHEBI:61929"/>
        <dbReference type="ChEBI" id="CHEBI:61976"/>
    </reaction>
</comment>
<keyword evidence="10" id="KW-0539">Nucleus</keyword>
<dbReference type="InterPro" id="IPR046341">
    <property type="entry name" value="SET_dom_sf"/>
</dbReference>
<dbReference type="WBParaSite" id="PSAMB.scaffold275size59647.g4159.t1">
    <property type="protein sequence ID" value="PSAMB.scaffold275size59647.g4159.t1"/>
    <property type="gene ID" value="PSAMB.scaffold275size59647.g4159"/>
</dbReference>
<dbReference type="GO" id="GO:0003723">
    <property type="term" value="F:RNA binding"/>
    <property type="evidence" value="ECO:0007669"/>
    <property type="project" value="UniProtKB-KW"/>
</dbReference>
<keyword evidence="9" id="KW-0804">Transcription</keyword>
<dbReference type="GO" id="GO:0048188">
    <property type="term" value="C:Set1C/COMPASS complex"/>
    <property type="evidence" value="ECO:0007669"/>
    <property type="project" value="InterPro"/>
</dbReference>
<feature type="compositionally biased region" description="Pro residues" evidence="14">
    <location>
        <begin position="405"/>
        <end position="414"/>
    </location>
</feature>
<keyword evidence="7" id="KW-0694">RNA-binding</keyword>
<dbReference type="PANTHER" id="PTHR45814:SF2">
    <property type="entry name" value="HISTONE-LYSINE N-METHYLTRANSFERASE SETD1"/>
    <property type="match status" value="1"/>
</dbReference>
<dbReference type="PROSITE" id="PS50280">
    <property type="entry name" value="SET"/>
    <property type="match status" value="1"/>
</dbReference>
<keyword evidence="4" id="KW-0808">Transferase</keyword>
<protein>
    <recommendedName>
        <fullName evidence="2">[histone H3]-lysine(4) N-trimethyltransferase</fullName>
        <ecNumber evidence="2">2.1.1.354</ecNumber>
    </recommendedName>
</protein>
<dbReference type="AlphaFoldDB" id="A0A914W048"/>
<evidence type="ECO:0000313" key="17">
    <source>
        <dbReference type="Proteomes" id="UP000887566"/>
    </source>
</evidence>
<feature type="domain" description="Post-SET" evidence="16">
    <location>
        <begin position="1005"/>
        <end position="1021"/>
    </location>
</feature>
<reference evidence="18" key="1">
    <citation type="submission" date="2022-11" db="UniProtKB">
        <authorList>
            <consortium name="WormBaseParasite"/>
        </authorList>
    </citation>
    <scope>IDENTIFICATION</scope>
</reference>
<feature type="compositionally biased region" description="Basic and acidic residues" evidence="14">
    <location>
        <begin position="244"/>
        <end position="253"/>
    </location>
</feature>
<evidence type="ECO:0000256" key="3">
    <source>
        <dbReference type="ARBA" id="ARBA00022603"/>
    </source>
</evidence>
<evidence type="ECO:0000256" key="13">
    <source>
        <dbReference type="ARBA" id="ARBA00049129"/>
    </source>
</evidence>
<dbReference type="InterPro" id="IPR001214">
    <property type="entry name" value="SET_dom"/>
</dbReference>
<feature type="compositionally biased region" description="Polar residues" evidence="14">
    <location>
        <begin position="93"/>
        <end position="108"/>
    </location>
</feature>
<dbReference type="InterPro" id="IPR003616">
    <property type="entry name" value="Post-SET_dom"/>
</dbReference>
<evidence type="ECO:0000256" key="1">
    <source>
        <dbReference type="ARBA" id="ARBA00004123"/>
    </source>
</evidence>
<dbReference type="GO" id="GO:0032259">
    <property type="term" value="P:methylation"/>
    <property type="evidence" value="ECO:0007669"/>
    <property type="project" value="UniProtKB-KW"/>
</dbReference>
<feature type="compositionally biased region" description="Low complexity" evidence="14">
    <location>
        <begin position="297"/>
        <end position="308"/>
    </location>
</feature>
<proteinExistence type="predicted"/>
<feature type="compositionally biased region" description="Acidic residues" evidence="14">
    <location>
        <begin position="759"/>
        <end position="773"/>
    </location>
</feature>
<dbReference type="EC" id="2.1.1.354" evidence="2"/>
<feature type="compositionally biased region" description="Basic and acidic residues" evidence="14">
    <location>
        <begin position="810"/>
        <end position="831"/>
    </location>
</feature>
<evidence type="ECO:0000259" key="16">
    <source>
        <dbReference type="PROSITE" id="PS50868"/>
    </source>
</evidence>
<feature type="region of interest" description="Disordered" evidence="14">
    <location>
        <begin position="649"/>
        <end position="831"/>
    </location>
</feature>
<feature type="compositionally biased region" description="Basic and acidic residues" evidence="14">
    <location>
        <begin position="178"/>
        <end position="190"/>
    </location>
</feature>
<dbReference type="InterPro" id="IPR037841">
    <property type="entry name" value="SET_SETD1A/B"/>
</dbReference>
<dbReference type="InterPro" id="IPR044570">
    <property type="entry name" value="Set1-like"/>
</dbReference>
<dbReference type="SMART" id="SM00317">
    <property type="entry name" value="SET"/>
    <property type="match status" value="1"/>
</dbReference>
<dbReference type="Pfam" id="PF00856">
    <property type="entry name" value="SET"/>
    <property type="match status" value="1"/>
</dbReference>
<dbReference type="CDD" id="cd19169">
    <property type="entry name" value="SET_SETD1"/>
    <property type="match status" value="1"/>
</dbReference>